<dbReference type="PANTHER" id="PTHR36511:SF4">
    <property type="entry name" value="ANTITOXIN MQSA"/>
    <property type="match status" value="1"/>
</dbReference>
<keyword evidence="6" id="KW-1185">Reference proteome</keyword>
<evidence type="ECO:0000313" key="5">
    <source>
        <dbReference type="EMBL" id="KAA0894309.1"/>
    </source>
</evidence>
<dbReference type="PROSITE" id="PS50943">
    <property type="entry name" value="HTH_CROC1"/>
    <property type="match status" value="1"/>
</dbReference>
<dbReference type="NCBIfam" id="TIGR03831">
    <property type="entry name" value="YgiT_finger"/>
    <property type="match status" value="1"/>
</dbReference>
<dbReference type="OrthoDB" id="7349669at2"/>
<evidence type="ECO:0000259" key="4">
    <source>
        <dbReference type="PROSITE" id="PS50943"/>
    </source>
</evidence>
<evidence type="ECO:0000313" key="6">
    <source>
        <dbReference type="Proteomes" id="UP000324298"/>
    </source>
</evidence>
<evidence type="ECO:0000256" key="2">
    <source>
        <dbReference type="ARBA" id="ARBA00023125"/>
    </source>
</evidence>
<keyword evidence="2" id="KW-0238">DNA-binding</keyword>
<dbReference type="SMART" id="SM00530">
    <property type="entry name" value="HTH_XRE"/>
    <property type="match status" value="1"/>
</dbReference>
<sequence>MATTRSGRMSISPSGRVSPSISNFRDLMTISSYPSRSGTMSKEYNGKTCPECLEGTLKHGRKKTAFEYRGRVLEFEQVGAWCNRCGEGVMTGAEATATEPLIDQFIATVDKEEAAELARIRKRLKLTQKQAAQITGGGHNAFSRYERGEAKPLPAVIKLMRLLDRHPELLQEVVAA</sequence>
<proteinExistence type="predicted"/>
<dbReference type="Gene3D" id="1.10.260.40">
    <property type="entry name" value="lambda repressor-like DNA-binding domains"/>
    <property type="match status" value="1"/>
</dbReference>
<dbReference type="InterPro" id="IPR010982">
    <property type="entry name" value="Lambda_DNA-bd_dom_sf"/>
</dbReference>
<dbReference type="PANTHER" id="PTHR36511">
    <property type="entry name" value="MERR FAMILY BACTERIAL REGULATORY PROTEIN"/>
    <property type="match status" value="1"/>
</dbReference>
<reference evidence="5 6" key="1">
    <citation type="submission" date="2019-04" db="EMBL/GenBank/DDBJ databases">
        <title>Geobacter ruber sp. nov., ferric-reducing bacteria isolated from paddy soil.</title>
        <authorList>
            <person name="Xu Z."/>
            <person name="Masuda Y."/>
            <person name="Itoh H."/>
            <person name="Senoo K."/>
        </authorList>
    </citation>
    <scope>NUCLEOTIDE SEQUENCE [LARGE SCALE GENOMIC DNA]</scope>
    <source>
        <strain evidence="5 6">Red88</strain>
    </source>
</reference>
<protein>
    <submittedName>
        <fullName evidence="5">Type II toxin-antitoxin system MqsA family antitoxin</fullName>
    </submittedName>
</protein>
<keyword evidence="3" id="KW-0804">Transcription</keyword>
<dbReference type="InterPro" id="IPR001387">
    <property type="entry name" value="Cro/C1-type_HTH"/>
</dbReference>
<feature type="domain" description="HTH cro/C1-type" evidence="4">
    <location>
        <begin position="117"/>
        <end position="170"/>
    </location>
</feature>
<organism evidence="5 6">
    <name type="scientific">Oryzomonas rubra</name>
    <dbReference type="NCBI Taxonomy" id="2509454"/>
    <lineage>
        <taxon>Bacteria</taxon>
        <taxon>Pseudomonadati</taxon>
        <taxon>Thermodesulfobacteriota</taxon>
        <taxon>Desulfuromonadia</taxon>
        <taxon>Geobacterales</taxon>
        <taxon>Geobacteraceae</taxon>
        <taxon>Oryzomonas</taxon>
    </lineage>
</organism>
<dbReference type="InterPro" id="IPR022453">
    <property type="entry name" value="Znf_MqsA-type"/>
</dbReference>
<gene>
    <name evidence="5" type="ORF">ET418_04980</name>
</gene>
<dbReference type="GO" id="GO:0003677">
    <property type="term" value="F:DNA binding"/>
    <property type="evidence" value="ECO:0007669"/>
    <property type="project" value="UniProtKB-KW"/>
</dbReference>
<dbReference type="SUPFAM" id="SSF47413">
    <property type="entry name" value="lambda repressor-like DNA-binding domains"/>
    <property type="match status" value="1"/>
</dbReference>
<dbReference type="AlphaFoldDB" id="A0A5A9XQK2"/>
<accession>A0A5A9XQK2</accession>
<dbReference type="NCBIfam" id="TIGR03830">
    <property type="entry name" value="CxxCG_CxxCG_HTH"/>
    <property type="match status" value="1"/>
</dbReference>
<dbReference type="Proteomes" id="UP000324298">
    <property type="component" value="Unassembled WGS sequence"/>
</dbReference>
<dbReference type="InterPro" id="IPR052359">
    <property type="entry name" value="HTH-type_reg/antitoxin"/>
</dbReference>
<dbReference type="InterPro" id="IPR032758">
    <property type="entry name" value="MqsA/HigA-2"/>
</dbReference>
<keyword evidence="1" id="KW-0805">Transcription regulation</keyword>
<dbReference type="EMBL" id="SRSD01000002">
    <property type="protein sequence ID" value="KAA0894309.1"/>
    <property type="molecule type" value="Genomic_DNA"/>
</dbReference>
<dbReference type="Gene3D" id="3.10.20.860">
    <property type="match status" value="1"/>
</dbReference>
<evidence type="ECO:0000256" key="3">
    <source>
        <dbReference type="ARBA" id="ARBA00023163"/>
    </source>
</evidence>
<dbReference type="InterPro" id="IPR022452">
    <property type="entry name" value="MqsA"/>
</dbReference>
<dbReference type="Pfam" id="PF15731">
    <property type="entry name" value="MqsA_antitoxin"/>
    <property type="match status" value="1"/>
</dbReference>
<dbReference type="CDD" id="cd00093">
    <property type="entry name" value="HTH_XRE"/>
    <property type="match status" value="1"/>
</dbReference>
<name>A0A5A9XQK2_9BACT</name>
<comment type="caution">
    <text evidence="5">The sequence shown here is derived from an EMBL/GenBank/DDBJ whole genome shotgun (WGS) entry which is preliminary data.</text>
</comment>
<evidence type="ECO:0000256" key="1">
    <source>
        <dbReference type="ARBA" id="ARBA00023015"/>
    </source>
</evidence>